<proteinExistence type="predicted"/>
<gene>
    <name evidence="1" type="ORF">NPIL_461611</name>
</gene>
<name>A0A8X6R2R6_NEPPI</name>
<reference evidence="1" key="1">
    <citation type="submission" date="2020-08" db="EMBL/GenBank/DDBJ databases">
        <title>Multicomponent nature underlies the extraordinary mechanical properties of spider dragline silk.</title>
        <authorList>
            <person name="Kono N."/>
            <person name="Nakamura H."/>
            <person name="Mori M."/>
            <person name="Yoshida Y."/>
            <person name="Ohtoshi R."/>
            <person name="Malay A.D."/>
            <person name="Moran D.A.P."/>
            <person name="Tomita M."/>
            <person name="Numata K."/>
            <person name="Arakawa K."/>
        </authorList>
    </citation>
    <scope>NUCLEOTIDE SEQUENCE</scope>
</reference>
<evidence type="ECO:0000313" key="2">
    <source>
        <dbReference type="Proteomes" id="UP000887013"/>
    </source>
</evidence>
<comment type="caution">
    <text evidence="1">The sequence shown here is derived from an EMBL/GenBank/DDBJ whole genome shotgun (WGS) entry which is preliminary data.</text>
</comment>
<dbReference type="OrthoDB" id="10388348at2759"/>
<dbReference type="AlphaFoldDB" id="A0A8X6R2R6"/>
<protein>
    <submittedName>
        <fullName evidence="1">Uncharacterized protein</fullName>
    </submittedName>
</protein>
<dbReference type="Proteomes" id="UP000887013">
    <property type="component" value="Unassembled WGS sequence"/>
</dbReference>
<organism evidence="1 2">
    <name type="scientific">Nephila pilipes</name>
    <name type="common">Giant wood spider</name>
    <name type="synonym">Nephila maculata</name>
    <dbReference type="NCBI Taxonomy" id="299642"/>
    <lineage>
        <taxon>Eukaryota</taxon>
        <taxon>Metazoa</taxon>
        <taxon>Ecdysozoa</taxon>
        <taxon>Arthropoda</taxon>
        <taxon>Chelicerata</taxon>
        <taxon>Arachnida</taxon>
        <taxon>Araneae</taxon>
        <taxon>Araneomorphae</taxon>
        <taxon>Entelegynae</taxon>
        <taxon>Araneoidea</taxon>
        <taxon>Nephilidae</taxon>
        <taxon>Nephila</taxon>
    </lineage>
</organism>
<accession>A0A8X6R2R6</accession>
<evidence type="ECO:0000313" key="1">
    <source>
        <dbReference type="EMBL" id="GFU52352.1"/>
    </source>
</evidence>
<sequence length="75" mass="8625">MRHFQETLWTEDPEYINPLSSNTYQKEYDHTATDWEKVAEYERYCAAMEEKYLAVQAGEVGGDGIPMLTVVVDGC</sequence>
<keyword evidence="2" id="KW-1185">Reference proteome</keyword>
<dbReference type="EMBL" id="BMAW01038499">
    <property type="protein sequence ID" value="GFU52352.1"/>
    <property type="molecule type" value="Genomic_DNA"/>
</dbReference>